<proteinExistence type="predicted"/>
<name>A0A918TU38_9BACT</name>
<dbReference type="GO" id="GO:0016757">
    <property type="term" value="F:glycosyltransferase activity"/>
    <property type="evidence" value="ECO:0007669"/>
    <property type="project" value="InterPro"/>
</dbReference>
<evidence type="ECO:0000259" key="1">
    <source>
        <dbReference type="Pfam" id="PF00534"/>
    </source>
</evidence>
<evidence type="ECO:0000313" key="2">
    <source>
        <dbReference type="EMBL" id="GHC58967.1"/>
    </source>
</evidence>
<dbReference type="RefSeq" id="WP_189570893.1">
    <property type="nucleotide sequence ID" value="NZ_BMXI01000012.1"/>
</dbReference>
<dbReference type="PANTHER" id="PTHR12526:SF630">
    <property type="entry name" value="GLYCOSYLTRANSFERASE"/>
    <property type="match status" value="1"/>
</dbReference>
<reference evidence="2" key="1">
    <citation type="journal article" date="2014" name="Int. J. Syst. Evol. Microbiol.">
        <title>Complete genome sequence of Corynebacterium casei LMG S-19264T (=DSM 44701T), isolated from a smear-ripened cheese.</title>
        <authorList>
            <consortium name="US DOE Joint Genome Institute (JGI-PGF)"/>
            <person name="Walter F."/>
            <person name="Albersmeier A."/>
            <person name="Kalinowski J."/>
            <person name="Ruckert C."/>
        </authorList>
    </citation>
    <scope>NUCLEOTIDE SEQUENCE</scope>
    <source>
        <strain evidence="2">KCTC 12988</strain>
    </source>
</reference>
<protein>
    <recommendedName>
        <fullName evidence="1">Glycosyl transferase family 1 domain-containing protein</fullName>
    </recommendedName>
</protein>
<comment type="caution">
    <text evidence="2">The sequence shown here is derived from an EMBL/GenBank/DDBJ whole genome shotgun (WGS) entry which is preliminary data.</text>
</comment>
<feature type="domain" description="Glycosyl transferase family 1" evidence="1">
    <location>
        <begin position="147"/>
        <end position="294"/>
    </location>
</feature>
<dbReference type="AlphaFoldDB" id="A0A918TU38"/>
<reference evidence="2" key="2">
    <citation type="submission" date="2020-09" db="EMBL/GenBank/DDBJ databases">
        <authorList>
            <person name="Sun Q."/>
            <person name="Kim S."/>
        </authorList>
    </citation>
    <scope>NUCLEOTIDE SEQUENCE</scope>
    <source>
        <strain evidence="2">KCTC 12988</strain>
    </source>
</reference>
<dbReference type="Gene3D" id="3.40.50.2000">
    <property type="entry name" value="Glycogen Phosphorylase B"/>
    <property type="match status" value="2"/>
</dbReference>
<dbReference type="InterPro" id="IPR001296">
    <property type="entry name" value="Glyco_trans_1"/>
</dbReference>
<sequence length="320" mass="35495">MISSPPRHIGITIPPNHGIGTGNLRTAQRLLKFLANQGHRVELLPADGLADCEVLIALNAVKSFPAISRFHRSGQGKLVVVVTGTDLNRRDSEEWNQALTWADRIVVLQERAKAVLSPEFQKKTEVIIQSVRPLPEAGERGERSGFQVCVVGHFREEKDPMLTALASRLLDFESAIQIRQAGAILEERFLREIEDERFLNPRYQWLGELGRVEAQRLISESDLMVLSSTSEGGPAVVGEAVVAGTPILATRIDGVVGLLGEDYPGYFEPHDLVGLSKLMAKAESDQGFYQELKRAVSLKKEQYDPARESLNWAALLRKIE</sequence>
<dbReference type="Pfam" id="PF00534">
    <property type="entry name" value="Glycos_transf_1"/>
    <property type="match status" value="1"/>
</dbReference>
<accession>A0A918TU38</accession>
<evidence type="ECO:0000313" key="3">
    <source>
        <dbReference type="Proteomes" id="UP000644507"/>
    </source>
</evidence>
<dbReference type="Proteomes" id="UP000644507">
    <property type="component" value="Unassembled WGS sequence"/>
</dbReference>
<dbReference type="PANTHER" id="PTHR12526">
    <property type="entry name" value="GLYCOSYLTRANSFERASE"/>
    <property type="match status" value="1"/>
</dbReference>
<gene>
    <name evidence="2" type="ORF">GCM10007100_27510</name>
</gene>
<keyword evidence="3" id="KW-1185">Reference proteome</keyword>
<dbReference type="SUPFAM" id="SSF53756">
    <property type="entry name" value="UDP-Glycosyltransferase/glycogen phosphorylase"/>
    <property type="match status" value="1"/>
</dbReference>
<dbReference type="EMBL" id="BMXI01000012">
    <property type="protein sequence ID" value="GHC58967.1"/>
    <property type="molecule type" value="Genomic_DNA"/>
</dbReference>
<organism evidence="2 3">
    <name type="scientific">Roseibacillus persicicus</name>
    <dbReference type="NCBI Taxonomy" id="454148"/>
    <lineage>
        <taxon>Bacteria</taxon>
        <taxon>Pseudomonadati</taxon>
        <taxon>Verrucomicrobiota</taxon>
        <taxon>Verrucomicrobiia</taxon>
        <taxon>Verrucomicrobiales</taxon>
        <taxon>Verrucomicrobiaceae</taxon>
        <taxon>Roseibacillus</taxon>
    </lineage>
</organism>